<feature type="domain" description="Aminotransferase class V" evidence="9">
    <location>
        <begin position="22"/>
        <end position="390"/>
    </location>
</feature>
<dbReference type="PANTHER" id="PTHR43586:SF8">
    <property type="entry name" value="CYSTEINE DESULFURASE 1, CHLOROPLASTIC"/>
    <property type="match status" value="1"/>
</dbReference>
<dbReference type="InterPro" id="IPR010970">
    <property type="entry name" value="Cys_dSase_SufS"/>
</dbReference>
<dbReference type="PROSITE" id="PS00595">
    <property type="entry name" value="AA_TRANSFER_CLASS_5"/>
    <property type="match status" value="1"/>
</dbReference>
<comment type="catalytic activity">
    <reaction evidence="6 8">
        <text>(sulfur carrier)-H + L-cysteine = (sulfur carrier)-SH + L-alanine</text>
        <dbReference type="Rhea" id="RHEA:43892"/>
        <dbReference type="Rhea" id="RHEA-COMP:14737"/>
        <dbReference type="Rhea" id="RHEA-COMP:14739"/>
        <dbReference type="ChEBI" id="CHEBI:29917"/>
        <dbReference type="ChEBI" id="CHEBI:35235"/>
        <dbReference type="ChEBI" id="CHEBI:57972"/>
        <dbReference type="ChEBI" id="CHEBI:64428"/>
        <dbReference type="EC" id="2.8.1.7"/>
    </reaction>
</comment>
<sequence>MRDNFATDFPLLKQMVNHEHLVYLDSAATSQMPEQVMAAITDFKKTDNANVHRGVYTLAQRATERYEGVRKQVAAWIGASDAREIVFTKGTTEGLNWLARSLKIHQGDKIVLTMMEHHSNIVPWQQVAHRLGAELEYIEMTPDFQLDMVDAQRKIDGRTAVVATTLVSNVLGTITPVRELAHLAHRNGAVIVGDGAQAVPHMPIDVKRLELDYLTFSGHKMLGPNGIGVLWGKKALLDELDPVEFGGEMISEVGLNETTFKPTPWKFEAGTQNITGVIGLGAAIDYLQMVGWEQIQQNNQQLVQQALTALAKIPGLEIYGKPTDMVQTGIISFNLAGIHPHDVATALDMQGIAVRAGHHCAQPLMKVLGVPATCRASFYLYNTTTDVTRFVDALVATKEFFTNGIS</sequence>
<dbReference type="PIRSF" id="PIRSF005572">
    <property type="entry name" value="NifS"/>
    <property type="match status" value="1"/>
</dbReference>
<evidence type="ECO:0000256" key="5">
    <source>
        <dbReference type="ARBA" id="ARBA00022898"/>
    </source>
</evidence>
<dbReference type="InterPro" id="IPR015421">
    <property type="entry name" value="PyrdxlP-dep_Trfase_major"/>
</dbReference>
<accession>A0A7H9ELY2</accession>
<dbReference type="InterPro" id="IPR020578">
    <property type="entry name" value="Aminotrans_V_PyrdxlP_BS"/>
</dbReference>
<gene>
    <name evidence="10" type="primary">sufS</name>
    <name evidence="10" type="ORF">GTO87_06010</name>
</gene>
<evidence type="ECO:0000256" key="2">
    <source>
        <dbReference type="ARBA" id="ARBA00010447"/>
    </source>
</evidence>
<keyword evidence="4 8" id="KW-0808">Transferase</keyword>
<dbReference type="InterPro" id="IPR000192">
    <property type="entry name" value="Aminotrans_V_dom"/>
</dbReference>
<dbReference type="AlphaFoldDB" id="A0A7H9ELY2"/>
<reference evidence="10 11" key="1">
    <citation type="submission" date="2020-01" db="EMBL/GenBank/DDBJ databases">
        <title>Complete and circular genome sequences of six lactobacillus isolates from horses.</title>
        <authorList>
            <person name="Hassan H.M."/>
        </authorList>
    </citation>
    <scope>NUCLEOTIDE SEQUENCE [LARGE SCALE GENOMIC DNA]</scope>
    <source>
        <strain evidence="10 11">1A</strain>
    </source>
</reference>
<dbReference type="GO" id="GO:0030170">
    <property type="term" value="F:pyridoxal phosphate binding"/>
    <property type="evidence" value="ECO:0007669"/>
    <property type="project" value="UniProtKB-UniRule"/>
</dbReference>
<dbReference type="EMBL" id="CP047418">
    <property type="protein sequence ID" value="QLL78195.1"/>
    <property type="molecule type" value="Genomic_DNA"/>
</dbReference>
<evidence type="ECO:0000256" key="1">
    <source>
        <dbReference type="ARBA" id="ARBA00001933"/>
    </source>
</evidence>
<name>A0A7H9ELY2_9LACO</name>
<dbReference type="InterPro" id="IPR016454">
    <property type="entry name" value="Cysteine_dSase"/>
</dbReference>
<dbReference type="Gene3D" id="3.40.640.10">
    <property type="entry name" value="Type I PLP-dependent aspartate aminotransferase-like (Major domain)"/>
    <property type="match status" value="1"/>
</dbReference>
<organism evidence="10 11">
    <name type="scientific">Ligilactobacillus saerimneri</name>
    <dbReference type="NCBI Taxonomy" id="228229"/>
    <lineage>
        <taxon>Bacteria</taxon>
        <taxon>Bacillati</taxon>
        <taxon>Bacillota</taxon>
        <taxon>Bacilli</taxon>
        <taxon>Lactobacillales</taxon>
        <taxon>Lactobacillaceae</taxon>
        <taxon>Ligilactobacillus</taxon>
    </lineage>
</organism>
<evidence type="ECO:0000313" key="10">
    <source>
        <dbReference type="EMBL" id="QLL78195.1"/>
    </source>
</evidence>
<protein>
    <recommendedName>
        <fullName evidence="3 8">Cysteine desulfurase</fullName>
        <ecNumber evidence="3 8">2.8.1.7</ecNumber>
    </recommendedName>
</protein>
<dbReference type="EC" id="2.8.1.7" evidence="3 8"/>
<keyword evidence="5 8" id="KW-0663">Pyridoxal phosphate</keyword>
<evidence type="ECO:0000256" key="7">
    <source>
        <dbReference type="RuleBase" id="RU004504"/>
    </source>
</evidence>
<dbReference type="Gene3D" id="3.90.1150.10">
    <property type="entry name" value="Aspartate Aminotransferase, domain 1"/>
    <property type="match status" value="1"/>
</dbReference>
<evidence type="ECO:0000256" key="8">
    <source>
        <dbReference type="RuleBase" id="RU004506"/>
    </source>
</evidence>
<dbReference type="Pfam" id="PF00266">
    <property type="entry name" value="Aminotran_5"/>
    <property type="match status" value="1"/>
</dbReference>
<dbReference type="PANTHER" id="PTHR43586">
    <property type="entry name" value="CYSTEINE DESULFURASE"/>
    <property type="match status" value="1"/>
</dbReference>
<dbReference type="InterPro" id="IPR015424">
    <property type="entry name" value="PyrdxlP-dep_Trfase"/>
</dbReference>
<dbReference type="Proteomes" id="UP000510886">
    <property type="component" value="Chromosome"/>
</dbReference>
<evidence type="ECO:0000256" key="6">
    <source>
        <dbReference type="ARBA" id="ARBA00050776"/>
    </source>
</evidence>
<comment type="similarity">
    <text evidence="2 8">Belongs to the class-V pyridoxal-phosphate-dependent aminotransferase family. Csd subfamily.</text>
</comment>
<proteinExistence type="inferred from homology"/>
<dbReference type="SUPFAM" id="SSF53383">
    <property type="entry name" value="PLP-dependent transferases"/>
    <property type="match status" value="1"/>
</dbReference>
<dbReference type="RefSeq" id="WP_180848488.1">
    <property type="nucleotide sequence ID" value="NZ_CP047418.1"/>
</dbReference>
<evidence type="ECO:0000313" key="11">
    <source>
        <dbReference type="Proteomes" id="UP000510886"/>
    </source>
</evidence>
<dbReference type="InterPro" id="IPR015422">
    <property type="entry name" value="PyrdxlP-dep_Trfase_small"/>
</dbReference>
<evidence type="ECO:0000256" key="4">
    <source>
        <dbReference type="ARBA" id="ARBA00022679"/>
    </source>
</evidence>
<evidence type="ECO:0000256" key="3">
    <source>
        <dbReference type="ARBA" id="ARBA00012239"/>
    </source>
</evidence>
<dbReference type="GO" id="GO:0031071">
    <property type="term" value="F:cysteine desulfurase activity"/>
    <property type="evidence" value="ECO:0007669"/>
    <property type="project" value="UniProtKB-UniRule"/>
</dbReference>
<comment type="function">
    <text evidence="8">Catalyzes the removal of elemental sulfur and selenium atoms from L-cysteine, L-cystine, L-selenocysteine, and L-selenocystine to produce L-alanine.</text>
</comment>
<evidence type="ECO:0000259" key="9">
    <source>
        <dbReference type="Pfam" id="PF00266"/>
    </source>
</evidence>
<dbReference type="CDD" id="cd06453">
    <property type="entry name" value="SufS_like"/>
    <property type="match status" value="1"/>
</dbReference>
<dbReference type="GO" id="GO:0006534">
    <property type="term" value="P:cysteine metabolic process"/>
    <property type="evidence" value="ECO:0007669"/>
    <property type="project" value="UniProtKB-UniRule"/>
</dbReference>
<dbReference type="KEGG" id="lsw:GTO87_06010"/>
<comment type="cofactor">
    <cofactor evidence="1 7">
        <name>pyridoxal 5'-phosphate</name>
        <dbReference type="ChEBI" id="CHEBI:597326"/>
    </cofactor>
</comment>
<dbReference type="NCBIfam" id="TIGR01979">
    <property type="entry name" value="sufS"/>
    <property type="match status" value="1"/>
</dbReference>